<accession>A0A9Q1C840</accession>
<name>A0A9Q1C840_HOLLE</name>
<keyword evidence="2" id="KW-1133">Transmembrane helix</keyword>
<dbReference type="Proteomes" id="UP001152320">
    <property type="component" value="Chromosome 6"/>
</dbReference>
<comment type="caution">
    <text evidence="4">The sequence shown here is derived from an EMBL/GenBank/DDBJ whole genome shotgun (WGS) entry which is preliminary data.</text>
</comment>
<evidence type="ECO:0000256" key="1">
    <source>
        <dbReference type="ARBA" id="ARBA00005431"/>
    </source>
</evidence>
<protein>
    <submittedName>
        <fullName evidence="4">NXPE family member 3</fullName>
    </submittedName>
</protein>
<evidence type="ECO:0000313" key="5">
    <source>
        <dbReference type="Proteomes" id="UP001152320"/>
    </source>
</evidence>
<evidence type="ECO:0000313" key="4">
    <source>
        <dbReference type="EMBL" id="KAJ8040481.1"/>
    </source>
</evidence>
<feature type="domain" description="NXPE C-terminal" evidence="3">
    <location>
        <begin position="368"/>
        <end position="583"/>
    </location>
</feature>
<dbReference type="PANTHER" id="PTHR16165">
    <property type="entry name" value="NXPE FAMILY MEMBER"/>
    <property type="match status" value="1"/>
</dbReference>
<keyword evidence="5" id="KW-1185">Reference proteome</keyword>
<keyword evidence="2" id="KW-0812">Transmembrane</keyword>
<dbReference type="InterPro" id="IPR057106">
    <property type="entry name" value="NXPE4_C"/>
</dbReference>
<dbReference type="EMBL" id="JAIZAY010000006">
    <property type="protein sequence ID" value="KAJ8040481.1"/>
    <property type="molecule type" value="Genomic_DNA"/>
</dbReference>
<evidence type="ECO:0000256" key="2">
    <source>
        <dbReference type="SAM" id="Phobius"/>
    </source>
</evidence>
<dbReference type="Pfam" id="PF24536">
    <property type="entry name" value="NXPE4_C"/>
    <property type="match status" value="1"/>
</dbReference>
<dbReference type="PANTHER" id="PTHR16165:SF5">
    <property type="entry name" value="NXPE FAMILY MEMBER 3"/>
    <property type="match status" value="1"/>
</dbReference>
<feature type="transmembrane region" description="Helical" evidence="2">
    <location>
        <begin position="20"/>
        <end position="41"/>
    </location>
</feature>
<dbReference type="InterPro" id="IPR014756">
    <property type="entry name" value="Ig_E-set"/>
</dbReference>
<dbReference type="InterPro" id="IPR013783">
    <property type="entry name" value="Ig-like_fold"/>
</dbReference>
<comment type="similarity">
    <text evidence="1">Belongs to the NXPE family.</text>
</comment>
<dbReference type="Pfam" id="PF06312">
    <property type="entry name" value="Neurexophilin"/>
    <property type="match status" value="1"/>
</dbReference>
<dbReference type="InterPro" id="IPR026845">
    <property type="entry name" value="NXPH/NXPE"/>
</dbReference>
<organism evidence="4 5">
    <name type="scientific">Holothuria leucospilota</name>
    <name type="common">Black long sea cucumber</name>
    <name type="synonym">Mertensiothuria leucospilota</name>
    <dbReference type="NCBI Taxonomy" id="206669"/>
    <lineage>
        <taxon>Eukaryota</taxon>
        <taxon>Metazoa</taxon>
        <taxon>Echinodermata</taxon>
        <taxon>Eleutherozoa</taxon>
        <taxon>Echinozoa</taxon>
        <taxon>Holothuroidea</taxon>
        <taxon>Aspidochirotacea</taxon>
        <taxon>Aspidochirotida</taxon>
        <taxon>Holothuriidae</taxon>
        <taxon>Holothuria</taxon>
    </lineage>
</organism>
<dbReference type="OrthoDB" id="5950832at2759"/>
<proteinExistence type="inferred from homology"/>
<evidence type="ECO:0000259" key="3">
    <source>
        <dbReference type="Pfam" id="PF24536"/>
    </source>
</evidence>
<dbReference type="SUPFAM" id="SSF81296">
    <property type="entry name" value="E set domains"/>
    <property type="match status" value="1"/>
</dbReference>
<dbReference type="AlphaFoldDB" id="A0A9Q1C840"/>
<keyword evidence="2" id="KW-0472">Membrane</keyword>
<reference evidence="4" key="1">
    <citation type="submission" date="2021-10" db="EMBL/GenBank/DDBJ databases">
        <title>Tropical sea cucumber genome reveals ecological adaptation and Cuvierian tubules defense mechanism.</title>
        <authorList>
            <person name="Chen T."/>
        </authorList>
    </citation>
    <scope>NUCLEOTIDE SEQUENCE</scope>
    <source>
        <strain evidence="4">Nanhai2018</strain>
        <tissue evidence="4">Muscle</tissue>
    </source>
</reference>
<dbReference type="Gene3D" id="2.60.40.10">
    <property type="entry name" value="Immunoglobulins"/>
    <property type="match status" value="1"/>
</dbReference>
<gene>
    <name evidence="4" type="ORF">HOLleu_14786</name>
</gene>
<sequence>MLIYLWPNLNSWFTSPHIMYTKGLFIFFIIIVITITVTWYIRDDSLVVDNHTTMALRIRPFWESSTRTKEFPSDPRDLQKTIANKERQHLANESVFLCDPWHPEEMFTPPTARNTHRFRPLPLATNASKSTVKIVNPKKQYHVCDHVTIRIDAKDKYGTQKQYGGDFFRIKLFTPKPYSATGPEYFIDYDNGTYFAHFILRWEGQMKVSVLLVHPSEAIPLLNRTTQGSAMSLFTFFGTFQTTKDGHKEKEDVTCGVAPFPPPSCNVSAKRTHGPWFCQQPENKFLTCDDWAYHYMDMKVSSRNLENSLNSTGKALFKSSKVSLTGNRLPSFQVLDGGSSAKVSFPYCSAVHPPKSIQTSGYILQNKWQPFNCSVKKFNADNIESCLQGKTIHLYGDSTARQMFYYLRDNITCNSKEPFLCVGNETTVHFKFHGLPVRGKSVVDAKKIRYIAEEIDDLKGGPGVVIILSVWAHFGLPKGTFYRDRLIAIKQAVERLWIRSPETRVVIRSANTREHSIKGFILISSDWIALQGEKTLRSVFGGDDRFLFLDVWDLTLVQKPKDQIHPSEPTLTQMMDYLLTLLCDP</sequence>